<dbReference type="RefSeq" id="WP_196286551.1">
    <property type="nucleotide sequence ID" value="NZ_JADQDP010000002.1"/>
</dbReference>
<dbReference type="EMBL" id="JADQDP010000002">
    <property type="protein sequence ID" value="MBF9142234.1"/>
    <property type="molecule type" value="Genomic_DNA"/>
</dbReference>
<dbReference type="InterPro" id="IPR052918">
    <property type="entry name" value="Motility_Chemotaxis_Reg"/>
</dbReference>
<name>A0A931BF21_9BACT</name>
<organism evidence="1 2">
    <name type="scientific">Hymenobacter properus</name>
    <dbReference type="NCBI Taxonomy" id="2791026"/>
    <lineage>
        <taxon>Bacteria</taxon>
        <taxon>Pseudomonadati</taxon>
        <taxon>Bacteroidota</taxon>
        <taxon>Cytophagia</taxon>
        <taxon>Cytophagales</taxon>
        <taxon>Hymenobacteraceae</taxon>
        <taxon>Hymenobacter</taxon>
    </lineage>
</organism>
<comment type="caution">
    <text evidence="1">The sequence shown here is derived from an EMBL/GenBank/DDBJ whole genome shotgun (WGS) entry which is preliminary data.</text>
</comment>
<dbReference type="PANTHER" id="PTHR35580">
    <property type="entry name" value="CELL SURFACE GLYCOPROTEIN (S-LAYER PROTEIN)-LIKE PROTEIN"/>
    <property type="match status" value="1"/>
</dbReference>
<gene>
    <name evidence="1" type="ORF">I2I01_11345</name>
</gene>
<protein>
    <recommendedName>
        <fullName evidence="3">SBBP repeat-containing protein</fullName>
    </recommendedName>
</protein>
<accession>A0A931BF21</accession>
<proteinExistence type="predicted"/>
<evidence type="ECO:0000313" key="1">
    <source>
        <dbReference type="EMBL" id="MBF9142234.1"/>
    </source>
</evidence>
<sequence length="324" mass="32484">MVNFSVLPSVVLVRVLAVLILLTLRLSAAAQAPAWQSAQTVAVAIAAAPGGSSAVQATAVDAAGNVYLAGYFTNTVVLGTTTLTSLGSYDIFVAKFSPISNQFVWAQRAGGTGGDLAFALAVSGTSVYIAGNIHSPTVNFGSTTIASPGSTSSGFVAKLEEAGNTGNFIWGQPIGSTNDVTVKTLAASGTSVYVAGGFAGTTASFGAITLTNFDTSGSYSEDGFVAKLTDAGSTSSFVWAQQVGGVRSDRANALAVSGGSVYVGGGFDSLTASFGAITLNNTPSSVALFGDVFVAKLLDAGSTSSFVWAKRAGGLGGKALPHWR</sequence>
<reference evidence="1 2" key="1">
    <citation type="submission" date="2020-11" db="EMBL/GenBank/DDBJ databases">
        <authorList>
            <person name="Kim M.K."/>
        </authorList>
    </citation>
    <scope>NUCLEOTIDE SEQUENCE [LARGE SCALE GENOMIC DNA]</scope>
    <source>
        <strain evidence="1 2">BT439</strain>
    </source>
</reference>
<evidence type="ECO:0000313" key="2">
    <source>
        <dbReference type="Proteomes" id="UP000645610"/>
    </source>
</evidence>
<evidence type="ECO:0008006" key="3">
    <source>
        <dbReference type="Google" id="ProtNLM"/>
    </source>
</evidence>
<dbReference type="Proteomes" id="UP000645610">
    <property type="component" value="Unassembled WGS sequence"/>
</dbReference>
<dbReference type="InterPro" id="IPR011043">
    <property type="entry name" value="Gal_Oxase/kelch_b-propeller"/>
</dbReference>
<keyword evidence="2" id="KW-1185">Reference proteome</keyword>
<dbReference type="AlphaFoldDB" id="A0A931BF21"/>
<dbReference type="SUPFAM" id="SSF50965">
    <property type="entry name" value="Galactose oxidase, central domain"/>
    <property type="match status" value="1"/>
</dbReference>
<dbReference type="PANTHER" id="PTHR35580:SF1">
    <property type="entry name" value="PHYTASE-LIKE DOMAIN-CONTAINING PROTEIN"/>
    <property type="match status" value="1"/>
</dbReference>